<dbReference type="InterPro" id="IPR001119">
    <property type="entry name" value="SLH_dom"/>
</dbReference>
<evidence type="ECO:0000256" key="3">
    <source>
        <dbReference type="SAM" id="SignalP"/>
    </source>
</evidence>
<reference evidence="6" key="1">
    <citation type="submission" date="2015-07" db="EMBL/GenBank/DDBJ databases">
        <title>Near-Complete Genome Sequence of the Cellulolytic Bacterium Bacteroides (Pseudobacteroides) cellulosolvens ATCC 35603.</title>
        <authorList>
            <person name="Dassa B."/>
            <person name="Utturkar S.M."/>
            <person name="Klingeman D.M."/>
            <person name="Hurt R.A."/>
            <person name="Keller M."/>
            <person name="Xu J."/>
            <person name="Reddy Y.H.K."/>
            <person name="Borovok I."/>
            <person name="Grinberg I.R."/>
            <person name="Lamed R."/>
            <person name="Zhivin O."/>
            <person name="Bayer E.A."/>
            <person name="Brown S.D."/>
        </authorList>
    </citation>
    <scope>NUCLEOTIDE SEQUENCE [LARGE SCALE GENOMIC DNA]</scope>
    <source>
        <strain evidence="6">DSM 2933</strain>
    </source>
</reference>
<evidence type="ECO:0000259" key="4">
    <source>
        <dbReference type="PROSITE" id="PS51272"/>
    </source>
</evidence>
<feature type="domain" description="SLH" evidence="4">
    <location>
        <begin position="39"/>
        <end position="102"/>
    </location>
</feature>
<gene>
    <name evidence="5" type="ORF">Bccel_0908</name>
</gene>
<feature type="compositionally biased region" description="Low complexity" evidence="2">
    <location>
        <begin position="278"/>
        <end position="289"/>
    </location>
</feature>
<name>A0A0L6JIX7_9FIRM</name>
<keyword evidence="3" id="KW-0732">Signal</keyword>
<dbReference type="SUPFAM" id="SSF49785">
    <property type="entry name" value="Galactose-binding domain-like"/>
    <property type="match status" value="2"/>
</dbReference>
<dbReference type="RefSeq" id="WP_050753106.1">
    <property type="nucleotide sequence ID" value="NZ_LGTC01000001.1"/>
</dbReference>
<dbReference type="Proteomes" id="UP000036923">
    <property type="component" value="Unassembled WGS sequence"/>
</dbReference>
<protein>
    <submittedName>
        <fullName evidence="5">S-layer domain-containing protein</fullName>
    </submittedName>
</protein>
<evidence type="ECO:0000256" key="2">
    <source>
        <dbReference type="SAM" id="MobiDB-lite"/>
    </source>
</evidence>
<dbReference type="PANTHER" id="PTHR43308:SF5">
    <property type="entry name" value="S-LAYER PROTEIN _ PEPTIDOGLYCAN ENDO-BETA-N-ACETYLGLUCOSAMINIDASE"/>
    <property type="match status" value="1"/>
</dbReference>
<feature type="domain" description="SLH" evidence="4">
    <location>
        <begin position="103"/>
        <end position="166"/>
    </location>
</feature>
<dbReference type="InterPro" id="IPR051465">
    <property type="entry name" value="Cell_Envelope_Struct_Comp"/>
</dbReference>
<comment type="caution">
    <text evidence="5">The sequence shown here is derived from an EMBL/GenBank/DDBJ whole genome shotgun (WGS) entry which is preliminary data.</text>
</comment>
<feature type="region of interest" description="Disordered" evidence="2">
    <location>
        <begin position="356"/>
        <end position="383"/>
    </location>
</feature>
<feature type="signal peptide" evidence="3">
    <location>
        <begin position="1"/>
        <end position="27"/>
    </location>
</feature>
<dbReference type="PANTHER" id="PTHR43308">
    <property type="entry name" value="OUTER MEMBRANE PROTEIN ALPHA-RELATED"/>
    <property type="match status" value="1"/>
</dbReference>
<dbReference type="PROSITE" id="PS51272">
    <property type="entry name" value="SLH"/>
    <property type="match status" value="3"/>
</dbReference>
<feature type="region of interest" description="Disordered" evidence="2">
    <location>
        <begin position="230"/>
        <end position="289"/>
    </location>
</feature>
<evidence type="ECO:0000313" key="6">
    <source>
        <dbReference type="Proteomes" id="UP000036923"/>
    </source>
</evidence>
<dbReference type="PATRIC" id="fig|398512.5.peg.942"/>
<dbReference type="Pfam" id="PF00395">
    <property type="entry name" value="SLH"/>
    <property type="match status" value="3"/>
</dbReference>
<feature type="compositionally biased region" description="Low complexity" evidence="2">
    <location>
        <begin position="245"/>
        <end position="271"/>
    </location>
</feature>
<dbReference type="STRING" id="398512.Bccel_0908"/>
<dbReference type="EMBL" id="LGTC01000001">
    <property type="protein sequence ID" value="KNY25648.1"/>
    <property type="molecule type" value="Genomic_DNA"/>
</dbReference>
<feature type="domain" description="SLH" evidence="4">
    <location>
        <begin position="167"/>
        <end position="229"/>
    </location>
</feature>
<accession>A0A0L6JIX7</accession>
<proteinExistence type="predicted"/>
<evidence type="ECO:0000313" key="5">
    <source>
        <dbReference type="EMBL" id="KNY25648.1"/>
    </source>
</evidence>
<feature type="chain" id="PRO_5005566069" evidence="3">
    <location>
        <begin position="28"/>
        <end position="735"/>
    </location>
</feature>
<sequence length="735" mass="78425" precursor="true">MKQKKLMVVLFTMVYVVQIFMSSIAFAASNTDSKIGQAKQETVFNDLIGHWAQKPIQFLSDKGYIKGYAANGGYVIKPDANITRAEYLSVLVKTKNLSVISKKTKSFKDVNTTDWYKEVVDIASSNGILSGYPDGSFKPNGPITRAEICALLVRINEWDAKDALNVKEKFSDIKENAWYYQAAMICKFKKIISGYPDGSFKPENKAKRAEAFAIIAKFLEQITVVKPTEKIPGVGGATPVPTVNSTATPTAKSTSIATPTSPTPTYSPVSNSGGGSSSGSNSSTSTPIATATATATSTATTIATATATPTATSIEAQTPAATATSIPTATATATVSVTATATVAATPTSIATPAATATEVSTATPAPTETSTDAATPTATAPATIAPATATPVVLSEQTTKLGDWNLYTVSTASVASATSVTSSVYEFVYAAAVTISDTGTSEDDIQLIHIDPYTLKSGEYELVFGVRSDINRSIRIVLEKSNEKVESVLDKEVKLNIGWNTNKIKFSLKDDTAVNLSVRLGYFNNDKDLNIHRVGLDNAYFTRLGDYVDPNKPVEDPNRFKNKVTNGDFSDATNGWWPGANISLTAENGVGVLTVPGGTANPWDVMAGNYLAFQLNKGRNYSVTFDVYSEVSQKGILQLVNSEEKDKEMSIKSFETSDGFTKITHEFTVSDDCLAKFAFQLGGAGTKGQNYRISIDNVEVKEVPKMIDVAVNGSLAAEKEDVGLTNQPLMLLMV</sequence>
<dbReference type="Gene3D" id="2.60.120.260">
    <property type="entry name" value="Galactose-binding domain-like"/>
    <property type="match status" value="2"/>
</dbReference>
<organism evidence="5 6">
    <name type="scientific">Pseudobacteroides cellulosolvens ATCC 35603 = DSM 2933</name>
    <dbReference type="NCBI Taxonomy" id="398512"/>
    <lineage>
        <taxon>Bacteria</taxon>
        <taxon>Bacillati</taxon>
        <taxon>Bacillota</taxon>
        <taxon>Clostridia</taxon>
        <taxon>Eubacteriales</taxon>
        <taxon>Oscillospiraceae</taxon>
        <taxon>Pseudobacteroides</taxon>
    </lineage>
</organism>
<dbReference type="InterPro" id="IPR008979">
    <property type="entry name" value="Galactose-bd-like_sf"/>
</dbReference>
<keyword evidence="6" id="KW-1185">Reference proteome</keyword>
<keyword evidence="1" id="KW-0677">Repeat</keyword>
<evidence type="ECO:0000256" key="1">
    <source>
        <dbReference type="ARBA" id="ARBA00022737"/>
    </source>
</evidence>
<dbReference type="AlphaFoldDB" id="A0A0L6JIX7"/>